<evidence type="ECO:0000313" key="5">
    <source>
        <dbReference type="Proteomes" id="UP000245905"/>
    </source>
</evidence>
<gene>
    <name evidence="4" type="ORF">LD38_07890</name>
</gene>
<dbReference type="Pfam" id="PF11611">
    <property type="entry name" value="DUF4352"/>
    <property type="match status" value="1"/>
</dbReference>
<evidence type="ECO:0000259" key="3">
    <source>
        <dbReference type="Pfam" id="PF11611"/>
    </source>
</evidence>
<reference evidence="4 5" key="1">
    <citation type="submission" date="2014-09" db="EMBL/GenBank/DDBJ databases">
        <title>Butyrate-producing bacteria isolated from human gut.</title>
        <authorList>
            <person name="Zhang Q."/>
            <person name="Zhao L."/>
        </authorList>
    </citation>
    <scope>NUCLEOTIDE SEQUENCE [LARGE SCALE GENOMIC DNA]</scope>
    <source>
        <strain evidence="4 5">R22</strain>
    </source>
</reference>
<feature type="region of interest" description="Disordered" evidence="2">
    <location>
        <begin position="56"/>
        <end position="113"/>
    </location>
</feature>
<feature type="domain" description="DUF4352" evidence="3">
    <location>
        <begin position="118"/>
        <end position="226"/>
    </location>
</feature>
<name>A0A2U2EI27_9FIRM</name>
<dbReference type="AlphaFoldDB" id="A0A2U2EI27"/>
<dbReference type="PROSITE" id="PS51257">
    <property type="entry name" value="PROKAR_LIPOPROTEIN"/>
    <property type="match status" value="1"/>
</dbReference>
<protein>
    <recommendedName>
        <fullName evidence="3">DUF4352 domain-containing protein</fullName>
    </recommendedName>
</protein>
<feature type="compositionally biased region" description="Polar residues" evidence="2">
    <location>
        <begin position="80"/>
        <end position="108"/>
    </location>
</feature>
<accession>A0A2U2EI27</accession>
<evidence type="ECO:0000256" key="1">
    <source>
        <dbReference type="ARBA" id="ARBA00022729"/>
    </source>
</evidence>
<keyword evidence="1" id="KW-0732">Signal</keyword>
<evidence type="ECO:0000256" key="2">
    <source>
        <dbReference type="SAM" id="MobiDB-lite"/>
    </source>
</evidence>
<comment type="caution">
    <text evidence="4">The sequence shown here is derived from an EMBL/GenBank/DDBJ whole genome shotgun (WGS) entry which is preliminary data.</text>
</comment>
<dbReference type="InterPro" id="IPR029051">
    <property type="entry name" value="DUF4352"/>
</dbReference>
<evidence type="ECO:0000313" key="4">
    <source>
        <dbReference type="EMBL" id="PWE83959.1"/>
    </source>
</evidence>
<dbReference type="EMBL" id="JRFS01000014">
    <property type="protein sequence ID" value="PWE83959.1"/>
    <property type="molecule type" value="Genomic_DNA"/>
</dbReference>
<dbReference type="Gene3D" id="2.60.40.1240">
    <property type="match status" value="1"/>
</dbReference>
<dbReference type="InterPro" id="IPR029050">
    <property type="entry name" value="Immunoprotect_excell_Ig-like"/>
</dbReference>
<sequence length="245" mass="26654">MMGRNIKMAAVAFTAIITLTGCGTKLYDMTDAEQGLIANYSAYVVAKHNIYQQDGMTDATEKRGDMEDADDTEKVDEASPDNSLSQDNKTSEAGNDKSSNSQKEPSATQEKKVSLAEATGYGSLEITYDGVNESDVYNEGSYYSITAGSGNTFAVMKFTLKNPTDEDINVDMFGNARTYKATFPDGKEYTAEGTFLTYSLNTFQGTVKAHDAVDVVLLFKIPQGTACDNIKMSVIKDNEKSLIEL</sequence>
<organism evidence="4 5">
    <name type="scientific">Agathobacter rectalis</name>
    <dbReference type="NCBI Taxonomy" id="39491"/>
    <lineage>
        <taxon>Bacteria</taxon>
        <taxon>Bacillati</taxon>
        <taxon>Bacillota</taxon>
        <taxon>Clostridia</taxon>
        <taxon>Lachnospirales</taxon>
        <taxon>Lachnospiraceae</taxon>
        <taxon>Agathobacter</taxon>
    </lineage>
</organism>
<dbReference type="Proteomes" id="UP000245905">
    <property type="component" value="Unassembled WGS sequence"/>
</dbReference>
<proteinExistence type="predicted"/>